<feature type="chain" id="PRO_5014446119" evidence="1">
    <location>
        <begin position="22"/>
        <end position="125"/>
    </location>
</feature>
<organism evidence="2 3">
    <name type="scientific">Pan troglodytes</name>
    <name type="common">Chimpanzee</name>
    <dbReference type="NCBI Taxonomy" id="9598"/>
    <lineage>
        <taxon>Eukaryota</taxon>
        <taxon>Metazoa</taxon>
        <taxon>Chordata</taxon>
        <taxon>Craniata</taxon>
        <taxon>Vertebrata</taxon>
        <taxon>Euteleostomi</taxon>
        <taxon>Mammalia</taxon>
        <taxon>Eutheria</taxon>
        <taxon>Euarchontoglires</taxon>
        <taxon>Primates</taxon>
        <taxon>Haplorrhini</taxon>
        <taxon>Catarrhini</taxon>
        <taxon>Hominidae</taxon>
        <taxon>Pan</taxon>
    </lineage>
</organism>
<accession>A0A2J8K4V8</accession>
<dbReference type="AlphaFoldDB" id="A0A2J8K4V8"/>
<dbReference type="PANTHER" id="PTHR12138:SF162">
    <property type="entry name" value="CHROMOSOME UNDETERMINED SCAFFOLD_275, WHOLE GENOME SHOTGUN SEQUENCE"/>
    <property type="match status" value="1"/>
</dbReference>
<dbReference type="EMBL" id="NBAG03000393">
    <property type="protein sequence ID" value="PNI30043.1"/>
    <property type="molecule type" value="Genomic_DNA"/>
</dbReference>
<comment type="caution">
    <text evidence="2">The sequence shown here is derived from an EMBL/GenBank/DDBJ whole genome shotgun (WGS) entry which is preliminary data.</text>
</comment>
<feature type="signal peptide" evidence="1">
    <location>
        <begin position="1"/>
        <end position="21"/>
    </location>
</feature>
<dbReference type="Proteomes" id="UP000236370">
    <property type="component" value="Unassembled WGS sequence"/>
</dbReference>
<name>A0A2J8K4V8_PANTR</name>
<protein>
    <submittedName>
        <fullName evidence="2">SLC35E3 isoform 4</fullName>
    </submittedName>
</protein>
<proteinExistence type="predicted"/>
<keyword evidence="1" id="KW-0732">Signal</keyword>
<reference evidence="2 3" key="1">
    <citation type="submission" date="2017-12" db="EMBL/GenBank/DDBJ databases">
        <title>High-resolution comparative analysis of great ape genomes.</title>
        <authorList>
            <person name="Pollen A."/>
            <person name="Hastie A."/>
            <person name="Hormozdiari F."/>
            <person name="Dougherty M."/>
            <person name="Liu R."/>
            <person name="Chaisson M."/>
            <person name="Hoppe E."/>
            <person name="Hill C."/>
            <person name="Pang A."/>
            <person name="Hillier L."/>
            <person name="Baker C."/>
            <person name="Armstrong J."/>
            <person name="Shendure J."/>
            <person name="Paten B."/>
            <person name="Wilson R."/>
            <person name="Chao H."/>
            <person name="Schneider V."/>
            <person name="Ventura M."/>
            <person name="Kronenberg Z."/>
            <person name="Murali S."/>
            <person name="Gordon D."/>
            <person name="Cantsilieris S."/>
            <person name="Munson K."/>
            <person name="Nelson B."/>
            <person name="Raja A."/>
            <person name="Underwood J."/>
            <person name="Diekhans M."/>
            <person name="Fiddes I."/>
            <person name="Haussler D."/>
            <person name="Eichler E."/>
        </authorList>
    </citation>
    <scope>NUCLEOTIDE SEQUENCE [LARGE SCALE GENOMIC DNA]</scope>
    <source>
        <strain evidence="2">Yerkes chimp pedigree #C0471</strain>
    </source>
</reference>
<sequence>QAPMSSAMLLVAVPFFEPVFGEGGIFGPWSVSALSTRLECSGTIMAHCSLSLLGSSNPPASTSPVAGTTGAHQHTWLIFIFFVETEFCHVAQADLKLLSSSHLSASASRSAGITGLSHHTWPVIS</sequence>
<evidence type="ECO:0000313" key="2">
    <source>
        <dbReference type="EMBL" id="PNI30043.1"/>
    </source>
</evidence>
<dbReference type="PRINTS" id="PR02045">
    <property type="entry name" value="F138DOMAIN"/>
</dbReference>
<evidence type="ECO:0000313" key="3">
    <source>
        <dbReference type="Proteomes" id="UP000236370"/>
    </source>
</evidence>
<feature type="non-terminal residue" evidence="2">
    <location>
        <position position="1"/>
    </location>
</feature>
<gene>
    <name evidence="2" type="ORF">CK820_G0041489</name>
</gene>
<dbReference type="PANTHER" id="PTHR12138">
    <property type="entry name" value="PRIMATE-EXPANDED PROTEIN FAMILY"/>
    <property type="match status" value="1"/>
</dbReference>
<evidence type="ECO:0000256" key="1">
    <source>
        <dbReference type="SAM" id="SignalP"/>
    </source>
</evidence>